<gene>
    <name evidence="1" type="ORF">AVEN_199910_1</name>
</gene>
<evidence type="ECO:0000313" key="2">
    <source>
        <dbReference type="Proteomes" id="UP000499080"/>
    </source>
</evidence>
<dbReference type="OrthoDB" id="9802488at2759"/>
<protein>
    <submittedName>
        <fullName evidence="1">Uncharacterized protein</fullName>
    </submittedName>
</protein>
<comment type="caution">
    <text evidence="1">The sequence shown here is derived from an EMBL/GenBank/DDBJ whole genome shotgun (WGS) entry which is preliminary data.</text>
</comment>
<dbReference type="Proteomes" id="UP000499080">
    <property type="component" value="Unassembled WGS sequence"/>
</dbReference>
<reference evidence="1 2" key="1">
    <citation type="journal article" date="2019" name="Sci. Rep.">
        <title>Orb-weaving spider Araneus ventricosus genome elucidates the spidroin gene catalogue.</title>
        <authorList>
            <person name="Kono N."/>
            <person name="Nakamura H."/>
            <person name="Ohtoshi R."/>
            <person name="Moran D.A.P."/>
            <person name="Shinohara A."/>
            <person name="Yoshida Y."/>
            <person name="Fujiwara M."/>
            <person name="Mori M."/>
            <person name="Tomita M."/>
            <person name="Arakawa K."/>
        </authorList>
    </citation>
    <scope>NUCLEOTIDE SEQUENCE [LARGE SCALE GENOMIC DNA]</scope>
</reference>
<sequence>MSSLNSSSYSLQAPVLAVLQQYPHGIQMDFHPHILCLQQQQQTIQFPELKVSSITNVPLPGIRPPSGAMGTKNYLFTVTVKNVSKLPSSYRPISLLSNIGKLYEKLLLKQIIEHCNNQNIIPNEQFGFGERHSYTHQLLRVINKIVDGFNVKHYTGGVFFGCKECFRSYVVSRLDFQTDHLQIS</sequence>
<dbReference type="EMBL" id="BGPR01019381">
    <property type="protein sequence ID" value="GBN81739.1"/>
    <property type="molecule type" value="Genomic_DNA"/>
</dbReference>
<organism evidence="1 2">
    <name type="scientific">Araneus ventricosus</name>
    <name type="common">Orbweaver spider</name>
    <name type="synonym">Epeira ventricosa</name>
    <dbReference type="NCBI Taxonomy" id="182803"/>
    <lineage>
        <taxon>Eukaryota</taxon>
        <taxon>Metazoa</taxon>
        <taxon>Ecdysozoa</taxon>
        <taxon>Arthropoda</taxon>
        <taxon>Chelicerata</taxon>
        <taxon>Arachnida</taxon>
        <taxon>Araneae</taxon>
        <taxon>Araneomorphae</taxon>
        <taxon>Entelegynae</taxon>
        <taxon>Araneoidea</taxon>
        <taxon>Araneidae</taxon>
        <taxon>Araneus</taxon>
    </lineage>
</organism>
<accession>A0A4Y2S2S4</accession>
<keyword evidence="2" id="KW-1185">Reference proteome</keyword>
<proteinExistence type="predicted"/>
<dbReference type="AlphaFoldDB" id="A0A4Y2S2S4"/>
<evidence type="ECO:0000313" key="1">
    <source>
        <dbReference type="EMBL" id="GBN81739.1"/>
    </source>
</evidence>
<name>A0A4Y2S2S4_ARAVE</name>